<evidence type="ECO:0000313" key="6">
    <source>
        <dbReference type="Proteomes" id="UP000663570"/>
    </source>
</evidence>
<sequence length="185" mass="19882">MNPTTRRALAAALIIGVSAIAGYAGWRTQRHVDQATPAPKISDSALRQLMALQLPDSDGRPQALQQWQGKVLVINFWATWCPPCRKEMPLLDAAQRKWADKGVQIVGIGIDEADAIHNYAVTNKLAFPLLVGGAELVDLTVALGNAAQGLPFSVVIGPDGRVAQTKLGAFKDDALEKLLQELAPR</sequence>
<dbReference type="InterPro" id="IPR050553">
    <property type="entry name" value="Thioredoxin_ResA/DsbE_sf"/>
</dbReference>
<dbReference type="Proteomes" id="UP000663570">
    <property type="component" value="Chromosome"/>
</dbReference>
<dbReference type="PROSITE" id="PS51352">
    <property type="entry name" value="THIOREDOXIN_2"/>
    <property type="match status" value="1"/>
</dbReference>
<dbReference type="InterPro" id="IPR013740">
    <property type="entry name" value="Redoxin"/>
</dbReference>
<evidence type="ECO:0000313" key="5">
    <source>
        <dbReference type="EMBL" id="QSI77606.1"/>
    </source>
</evidence>
<dbReference type="RefSeq" id="WP_206255011.1">
    <property type="nucleotide sequence ID" value="NZ_CP071060.1"/>
</dbReference>
<gene>
    <name evidence="5" type="ORF">JY500_02815</name>
</gene>
<organism evidence="5 6">
    <name type="scientific">Niveibacterium microcysteis</name>
    <dbReference type="NCBI Taxonomy" id="2811415"/>
    <lineage>
        <taxon>Bacteria</taxon>
        <taxon>Pseudomonadati</taxon>
        <taxon>Pseudomonadota</taxon>
        <taxon>Betaproteobacteria</taxon>
        <taxon>Rhodocyclales</taxon>
        <taxon>Rhodocyclaceae</taxon>
        <taxon>Niveibacterium</taxon>
    </lineage>
</organism>
<evidence type="ECO:0000256" key="2">
    <source>
        <dbReference type="ARBA" id="ARBA00022748"/>
    </source>
</evidence>
<keyword evidence="6" id="KW-1185">Reference proteome</keyword>
<evidence type="ECO:0000259" key="4">
    <source>
        <dbReference type="PROSITE" id="PS51352"/>
    </source>
</evidence>
<feature type="domain" description="Thioredoxin" evidence="4">
    <location>
        <begin position="43"/>
        <end position="184"/>
    </location>
</feature>
<dbReference type="PANTHER" id="PTHR42852">
    <property type="entry name" value="THIOL:DISULFIDE INTERCHANGE PROTEIN DSBE"/>
    <property type="match status" value="1"/>
</dbReference>
<accession>A0ABX7M7S0</accession>
<dbReference type="EMBL" id="CP071060">
    <property type="protein sequence ID" value="QSI77606.1"/>
    <property type="molecule type" value="Genomic_DNA"/>
</dbReference>
<reference evidence="5 6" key="1">
    <citation type="submission" date="2021-02" db="EMBL/GenBank/DDBJ databases">
        <title>Niveibacterium changnyeongensis HC41.</title>
        <authorList>
            <person name="Kang M."/>
        </authorList>
    </citation>
    <scope>NUCLEOTIDE SEQUENCE [LARGE SCALE GENOMIC DNA]</scope>
    <source>
        <strain evidence="5 6">HC41</strain>
    </source>
</reference>
<keyword evidence="3" id="KW-0676">Redox-active center</keyword>
<protein>
    <submittedName>
        <fullName evidence="5">TlpA family protein disulfide reductase</fullName>
    </submittedName>
</protein>
<name>A0ABX7M7S0_9RHOO</name>
<dbReference type="PROSITE" id="PS00194">
    <property type="entry name" value="THIOREDOXIN_1"/>
    <property type="match status" value="1"/>
</dbReference>
<dbReference type="InterPro" id="IPR017937">
    <property type="entry name" value="Thioredoxin_CS"/>
</dbReference>
<dbReference type="SUPFAM" id="SSF52833">
    <property type="entry name" value="Thioredoxin-like"/>
    <property type="match status" value="1"/>
</dbReference>
<dbReference type="Gene3D" id="3.40.30.10">
    <property type="entry name" value="Glutaredoxin"/>
    <property type="match status" value="1"/>
</dbReference>
<dbReference type="InterPro" id="IPR036249">
    <property type="entry name" value="Thioredoxin-like_sf"/>
</dbReference>
<dbReference type="Pfam" id="PF08534">
    <property type="entry name" value="Redoxin"/>
    <property type="match status" value="1"/>
</dbReference>
<evidence type="ECO:0000256" key="3">
    <source>
        <dbReference type="ARBA" id="ARBA00023284"/>
    </source>
</evidence>
<comment type="subcellular location">
    <subcellularLocation>
        <location evidence="1">Cell envelope</location>
    </subcellularLocation>
</comment>
<keyword evidence="2" id="KW-0201">Cytochrome c-type biogenesis</keyword>
<evidence type="ECO:0000256" key="1">
    <source>
        <dbReference type="ARBA" id="ARBA00004196"/>
    </source>
</evidence>
<dbReference type="CDD" id="cd02966">
    <property type="entry name" value="TlpA_like_family"/>
    <property type="match status" value="1"/>
</dbReference>
<dbReference type="PANTHER" id="PTHR42852:SF17">
    <property type="entry name" value="THIOREDOXIN-LIKE PROTEIN HI_1115"/>
    <property type="match status" value="1"/>
</dbReference>
<dbReference type="InterPro" id="IPR013766">
    <property type="entry name" value="Thioredoxin_domain"/>
</dbReference>
<proteinExistence type="predicted"/>